<feature type="non-terminal residue" evidence="1">
    <location>
        <position position="1"/>
    </location>
</feature>
<gene>
    <name evidence="1" type="ORF">ACFQ07_27660</name>
</gene>
<proteinExistence type="predicted"/>
<accession>A0ABW3CNE2</accession>
<keyword evidence="2" id="KW-1185">Reference proteome</keyword>
<evidence type="ECO:0000313" key="2">
    <source>
        <dbReference type="Proteomes" id="UP001597083"/>
    </source>
</evidence>
<protein>
    <submittedName>
        <fullName evidence="1">Uncharacterized protein</fullName>
    </submittedName>
</protein>
<sequence length="68" mass="6751">EPAEGDAAEADAEADAAAGVEVAMSAQPASNVADSVRTISVCTRRTISACPANEAGRGGSPAQNGRFF</sequence>
<reference evidence="2" key="1">
    <citation type="journal article" date="2019" name="Int. J. Syst. Evol. Microbiol.">
        <title>The Global Catalogue of Microorganisms (GCM) 10K type strain sequencing project: providing services to taxonomists for standard genome sequencing and annotation.</title>
        <authorList>
            <consortium name="The Broad Institute Genomics Platform"/>
            <consortium name="The Broad Institute Genome Sequencing Center for Infectious Disease"/>
            <person name="Wu L."/>
            <person name="Ma J."/>
        </authorList>
    </citation>
    <scope>NUCLEOTIDE SEQUENCE [LARGE SCALE GENOMIC DNA]</scope>
    <source>
        <strain evidence="2">JCM 31696</strain>
    </source>
</reference>
<name>A0ABW3CNE2_9ACTN</name>
<comment type="caution">
    <text evidence="1">The sequence shown here is derived from an EMBL/GenBank/DDBJ whole genome shotgun (WGS) entry which is preliminary data.</text>
</comment>
<evidence type="ECO:0000313" key="1">
    <source>
        <dbReference type="EMBL" id="MFD0856048.1"/>
    </source>
</evidence>
<dbReference type="Proteomes" id="UP001597083">
    <property type="component" value="Unassembled WGS sequence"/>
</dbReference>
<dbReference type="EMBL" id="JBHTIR010003929">
    <property type="protein sequence ID" value="MFD0856048.1"/>
    <property type="molecule type" value="Genomic_DNA"/>
</dbReference>
<organism evidence="1 2">
    <name type="scientific">Actinomadura adrarensis</name>
    <dbReference type="NCBI Taxonomy" id="1819600"/>
    <lineage>
        <taxon>Bacteria</taxon>
        <taxon>Bacillati</taxon>
        <taxon>Actinomycetota</taxon>
        <taxon>Actinomycetes</taxon>
        <taxon>Streptosporangiales</taxon>
        <taxon>Thermomonosporaceae</taxon>
        <taxon>Actinomadura</taxon>
    </lineage>
</organism>